<comment type="caution">
    <text evidence="1">The sequence shown here is derived from an EMBL/GenBank/DDBJ whole genome shotgun (WGS) entry which is preliminary data.</text>
</comment>
<evidence type="ECO:0000313" key="2">
    <source>
        <dbReference type="Proteomes" id="UP000633943"/>
    </source>
</evidence>
<proteinExistence type="predicted"/>
<keyword evidence="2" id="KW-1185">Reference proteome</keyword>
<dbReference type="RefSeq" id="WP_169204239.1">
    <property type="nucleotide sequence ID" value="NZ_CP059467.1"/>
</dbReference>
<evidence type="ECO:0000313" key="1">
    <source>
        <dbReference type="EMBL" id="NMG17759.1"/>
    </source>
</evidence>
<accession>A0ABX1P0A8</accession>
<protein>
    <submittedName>
        <fullName evidence="1">Uncharacterized protein</fullName>
    </submittedName>
</protein>
<gene>
    <name evidence="1" type="ORF">GPA24_19950</name>
</gene>
<dbReference type="Proteomes" id="UP000633943">
    <property type="component" value="Unassembled WGS sequence"/>
</dbReference>
<organism evidence="1 2">
    <name type="scientific">Aromatoleum bremense</name>
    <dbReference type="NCBI Taxonomy" id="76115"/>
    <lineage>
        <taxon>Bacteria</taxon>
        <taxon>Pseudomonadati</taxon>
        <taxon>Pseudomonadota</taxon>
        <taxon>Betaproteobacteria</taxon>
        <taxon>Rhodocyclales</taxon>
        <taxon>Rhodocyclaceae</taxon>
        <taxon>Aromatoleum</taxon>
    </lineage>
</organism>
<reference evidence="1 2" key="1">
    <citation type="submission" date="2019-12" db="EMBL/GenBank/DDBJ databases">
        <title>Comparative genomics gives insights into the taxonomy of the Azoarcus-Aromatoleum group and reveals separate origins of nif in the plant-associated Azoarcus and non-plant-associated Aromatoleum sub-groups.</title>
        <authorList>
            <person name="Lafos M."/>
            <person name="Maluk M."/>
            <person name="Batista M."/>
            <person name="Junghare M."/>
            <person name="Carmona M."/>
            <person name="Faoro H."/>
            <person name="Cruz L.M."/>
            <person name="Battistoni F."/>
            <person name="De Souza E."/>
            <person name="Pedrosa F."/>
            <person name="Chen W.-M."/>
            <person name="Poole P.S."/>
            <person name="Dixon R.A."/>
            <person name="James E.K."/>
        </authorList>
    </citation>
    <scope>NUCLEOTIDE SEQUENCE [LARGE SCALE GENOMIC DNA]</scope>
    <source>
        <strain evidence="1 2">PbN1</strain>
    </source>
</reference>
<sequence>MLLASADCHHLVIQKRGAADAVLPSKLTNILAAGGNAVITTDADTTLGVLCTEHPGIAVLAYRLRVADSIMLALPEAQHGRYRWWRPADMRESAAVHGNARAYVMGRAGASCPMLGRHLNVGHDIQMG</sequence>
<name>A0ABX1P0A8_9RHOO</name>
<dbReference type="EMBL" id="WTVP01000112">
    <property type="protein sequence ID" value="NMG17759.1"/>
    <property type="molecule type" value="Genomic_DNA"/>
</dbReference>